<reference evidence="2 3" key="1">
    <citation type="submission" date="2017-05" db="EMBL/GenBank/DDBJ databases">
        <title>Complete genome sequence of Streptomyces sp. SCSIO 03032 revealed the diverse biosynthetic pathways for its bioactive secondary metabolites.</title>
        <authorList>
            <person name="Ma L."/>
            <person name="Zhu Y."/>
            <person name="Zhang W."/>
            <person name="Zhang G."/>
            <person name="Tian X."/>
            <person name="Zhang S."/>
            <person name="Zhang C."/>
        </authorList>
    </citation>
    <scope>NUCLEOTIDE SEQUENCE [LARGE SCALE GENOMIC DNA]</scope>
    <source>
        <strain evidence="2 3">SCSIO 03032</strain>
    </source>
</reference>
<dbReference type="RefSeq" id="WP_086158141.1">
    <property type="nucleotide sequence ID" value="NZ_CP021121.1"/>
</dbReference>
<organism evidence="2 3">
    <name type="scientific">Streptomyces marincola</name>
    <dbReference type="NCBI Taxonomy" id="2878388"/>
    <lineage>
        <taxon>Bacteria</taxon>
        <taxon>Bacillati</taxon>
        <taxon>Actinomycetota</taxon>
        <taxon>Actinomycetes</taxon>
        <taxon>Kitasatosporales</taxon>
        <taxon>Streptomycetaceae</taxon>
        <taxon>Streptomyces</taxon>
    </lineage>
</organism>
<dbReference type="Proteomes" id="UP000194218">
    <property type="component" value="Chromosome"/>
</dbReference>
<dbReference type="AlphaFoldDB" id="A0A1W7CUZ3"/>
<evidence type="ECO:0000313" key="2">
    <source>
        <dbReference type="EMBL" id="ARQ68633.1"/>
    </source>
</evidence>
<dbReference type="Pfam" id="PF21806">
    <property type="entry name" value="DUF6879"/>
    <property type="match status" value="1"/>
</dbReference>
<proteinExistence type="predicted"/>
<dbReference type="OrthoDB" id="3821358at2"/>
<feature type="domain" description="DUF6879" evidence="1">
    <location>
        <begin position="45"/>
        <end position="209"/>
    </location>
</feature>
<dbReference type="InterPro" id="IPR049244">
    <property type="entry name" value="DUF6879"/>
</dbReference>
<protein>
    <recommendedName>
        <fullName evidence="1">DUF6879 domain-containing protein</fullName>
    </recommendedName>
</protein>
<dbReference type="KEGG" id="smao:CAG99_06975"/>
<name>A0A1W7CUZ3_9ACTN</name>
<evidence type="ECO:0000259" key="1">
    <source>
        <dbReference type="Pfam" id="PF21806"/>
    </source>
</evidence>
<gene>
    <name evidence="2" type="ORF">CAG99_06975</name>
</gene>
<evidence type="ECO:0000313" key="3">
    <source>
        <dbReference type="Proteomes" id="UP000194218"/>
    </source>
</evidence>
<sequence length="217" mass="24777">MARKPGFAGAEHGVQDLDAARVLMWLPENCRSAGAARAPTVVGLEQFTGMFETFEHTAWRLETRGRYQADERSTAYQRFLTGQRQRAGPGPEEPWFAGRRKQTALGKRFERVRVVDDPPTLGQLYLLDAAHRNALAGEDVRNLWRADAEWLRLPGEDFWLFDSRVLAVLRFDEADRLTEVEIVTEPRVVLRACQARDAAWHHAVPFDEFGALVRHPR</sequence>
<keyword evidence="3" id="KW-1185">Reference proteome</keyword>
<dbReference type="EMBL" id="CP021121">
    <property type="protein sequence ID" value="ARQ68633.1"/>
    <property type="molecule type" value="Genomic_DNA"/>
</dbReference>
<accession>A0A1W7CUZ3</accession>